<keyword evidence="9" id="KW-1185">Reference proteome</keyword>
<dbReference type="AlphaFoldDB" id="A0A671RQ81"/>
<dbReference type="PANTHER" id="PTHR13720">
    <property type="entry name" value="WD-40 REPEAT PROTEIN"/>
    <property type="match status" value="1"/>
</dbReference>
<dbReference type="Proteomes" id="UP000472260">
    <property type="component" value="Unassembled WGS sequence"/>
</dbReference>
<evidence type="ECO:0000256" key="7">
    <source>
        <dbReference type="SAM" id="MobiDB-lite"/>
    </source>
</evidence>
<dbReference type="PROSITE" id="PS50294">
    <property type="entry name" value="WD_REPEATS_REGION"/>
    <property type="match status" value="1"/>
</dbReference>
<dbReference type="InterPro" id="IPR036322">
    <property type="entry name" value="WD40_repeat_dom_sf"/>
</dbReference>
<organism evidence="8 9">
    <name type="scientific">Sinocyclocheilus anshuiensis</name>
    <dbReference type="NCBI Taxonomy" id="1608454"/>
    <lineage>
        <taxon>Eukaryota</taxon>
        <taxon>Metazoa</taxon>
        <taxon>Chordata</taxon>
        <taxon>Craniata</taxon>
        <taxon>Vertebrata</taxon>
        <taxon>Euteleostomi</taxon>
        <taxon>Actinopterygii</taxon>
        <taxon>Neopterygii</taxon>
        <taxon>Teleostei</taxon>
        <taxon>Ostariophysi</taxon>
        <taxon>Cypriniformes</taxon>
        <taxon>Cyprinidae</taxon>
        <taxon>Cyprininae</taxon>
        <taxon>Sinocyclocheilus</taxon>
    </lineage>
</organism>
<gene>
    <name evidence="8" type="primary">cfap251</name>
</gene>
<feature type="compositionally biased region" description="Polar residues" evidence="7">
    <location>
        <begin position="1"/>
        <end position="11"/>
    </location>
</feature>
<evidence type="ECO:0000256" key="4">
    <source>
        <dbReference type="ARBA" id="ARBA00023273"/>
    </source>
</evidence>
<evidence type="ECO:0000256" key="6">
    <source>
        <dbReference type="PROSITE-ProRule" id="PRU00221"/>
    </source>
</evidence>
<evidence type="ECO:0000256" key="5">
    <source>
        <dbReference type="ARBA" id="ARBA00040994"/>
    </source>
</evidence>
<comment type="subcellular location">
    <subcellularLocation>
        <location evidence="1">Cell projection</location>
        <location evidence="1">Cilium</location>
    </subcellularLocation>
</comment>
<keyword evidence="4" id="KW-0966">Cell projection</keyword>
<evidence type="ECO:0000256" key="3">
    <source>
        <dbReference type="ARBA" id="ARBA00022737"/>
    </source>
</evidence>
<reference evidence="8" key="2">
    <citation type="submission" date="2025-09" db="UniProtKB">
        <authorList>
            <consortium name="Ensembl"/>
        </authorList>
    </citation>
    <scope>IDENTIFICATION</scope>
</reference>
<dbReference type="Ensembl" id="ENSSANT00000090971.1">
    <property type="protein sequence ID" value="ENSSANP00000085599.1"/>
    <property type="gene ID" value="ENSSANG00000042463.1"/>
</dbReference>
<evidence type="ECO:0000256" key="2">
    <source>
        <dbReference type="ARBA" id="ARBA00022574"/>
    </source>
</evidence>
<dbReference type="PANTHER" id="PTHR13720:SF13">
    <property type="entry name" value="CILIA- AND FLAGELLA-ASSOCIATED PROTEIN 251"/>
    <property type="match status" value="1"/>
</dbReference>
<dbReference type="SUPFAM" id="SSF50998">
    <property type="entry name" value="Quinoprotein alcohol dehydrogenase-like"/>
    <property type="match status" value="1"/>
</dbReference>
<dbReference type="SMART" id="SM00320">
    <property type="entry name" value="WD40"/>
    <property type="match status" value="7"/>
</dbReference>
<accession>A0A671RQ81</accession>
<reference evidence="8" key="1">
    <citation type="submission" date="2025-08" db="UniProtKB">
        <authorList>
            <consortium name="Ensembl"/>
        </authorList>
    </citation>
    <scope>IDENTIFICATION</scope>
</reference>
<dbReference type="SUPFAM" id="SSF47473">
    <property type="entry name" value="EF-hand"/>
    <property type="match status" value="1"/>
</dbReference>
<proteinExistence type="predicted"/>
<sequence length="826" mass="92856">MSTTNGTSTASDRTDAETEDAGEQINTEDNQIEKEVHDEDEEGRSELFFSDLDLNLCILYLQVLDWAYGMNQTLPVLSLQDEDRLVILYICAHVAVMYDHTSNAQHLLQGHCSPITCLCASEDRRWLVTADMGQESLVIIWDAYTGIPVRTLFDCHPEGGVSAMALSKDSKYLVTVGAAAVQRVCIWNWTDESESPECQVDLSPKYGCQVCCRTTFNMVLGSLSQSIFHYDGVLAFTATSAGNIVLWDKQTQSVSRHPVVRKAVKLVPLQKEAITVLTLIDSFIVTGDVNGHIKFYDGNLKLINVYNEFSLDPIRSISFSKEKPSISDLGYPKDCTLNAKPFVIRNFVLSTTHATAVHVNAQRNVPQTLLKEHVEPLEAVACHPKQPLVAMGSHSGTIKVWDYEHKKAACSRVFQPHKQIQCITYDPQGFYLAVGFASGALQIVDACTLQSDGKEGLHYSQDSITHLTFSQDSRYLAAADTGKAVTLLRRCKEGTQEVWKYQGRHHSHYKPIQDLLFGVDLDSSQPRLLSLGMDRWLVEYDLQNSGEDGLLILSSERIEQSAVPTCMMWYPPLTPEHFLLTASNLYKMKLFNATSKMCSHITLQPKIGCPLKLSRVEPGQYLDGRPPGKTRLLLEEVLVRPAGGAHPVDCNCICHLTILLLHLHICRSLEASAALGGKDMLPFYNLLEGGRDGQLFREMEEYFYYCQLQNQDLDTMDTRLVSTCIPLADVPFLMRALGFYPTEQELEDMQNEVKFSRYAETRNYVTDIDLEEFIKLYVNHRPASGIARQELCNAFQVLGKPDERGRYTIDRDELLELLQARGNTFL</sequence>
<keyword evidence="3" id="KW-0677">Repeat</keyword>
<dbReference type="Gene3D" id="2.130.10.10">
    <property type="entry name" value="YVTN repeat-like/Quinoprotein amine dehydrogenase"/>
    <property type="match status" value="2"/>
</dbReference>
<evidence type="ECO:0000313" key="9">
    <source>
        <dbReference type="Proteomes" id="UP000472260"/>
    </source>
</evidence>
<dbReference type="SUPFAM" id="SSF50978">
    <property type="entry name" value="WD40 repeat-like"/>
    <property type="match status" value="1"/>
</dbReference>
<dbReference type="InterPro" id="IPR011992">
    <property type="entry name" value="EF-hand-dom_pair"/>
</dbReference>
<feature type="repeat" description="WD" evidence="6">
    <location>
        <begin position="370"/>
        <end position="411"/>
    </location>
</feature>
<evidence type="ECO:0000313" key="8">
    <source>
        <dbReference type="Ensembl" id="ENSSANP00000085599.1"/>
    </source>
</evidence>
<dbReference type="InterPro" id="IPR050630">
    <property type="entry name" value="WD_repeat_EMAP"/>
</dbReference>
<name>A0A671RQ81_9TELE</name>
<dbReference type="PROSITE" id="PS50082">
    <property type="entry name" value="WD_REPEATS_2"/>
    <property type="match status" value="1"/>
</dbReference>
<dbReference type="Gene3D" id="1.10.238.10">
    <property type="entry name" value="EF-hand"/>
    <property type="match status" value="1"/>
</dbReference>
<keyword evidence="2 6" id="KW-0853">WD repeat</keyword>
<dbReference type="InterPro" id="IPR015943">
    <property type="entry name" value="WD40/YVTN_repeat-like_dom_sf"/>
</dbReference>
<dbReference type="GO" id="GO:0036126">
    <property type="term" value="C:sperm flagellum"/>
    <property type="evidence" value="ECO:0007669"/>
    <property type="project" value="TreeGrafter"/>
</dbReference>
<protein>
    <recommendedName>
        <fullName evidence="5">Cilia- and flagella-associated protein 251</fullName>
    </recommendedName>
</protein>
<dbReference type="Pfam" id="PF00400">
    <property type="entry name" value="WD40"/>
    <property type="match status" value="3"/>
</dbReference>
<dbReference type="InterPro" id="IPR001680">
    <property type="entry name" value="WD40_rpt"/>
</dbReference>
<feature type="region of interest" description="Disordered" evidence="7">
    <location>
        <begin position="1"/>
        <end position="39"/>
    </location>
</feature>
<dbReference type="InterPro" id="IPR011047">
    <property type="entry name" value="Quinoprotein_ADH-like_sf"/>
</dbReference>
<evidence type="ECO:0000256" key="1">
    <source>
        <dbReference type="ARBA" id="ARBA00004138"/>
    </source>
</evidence>